<comment type="caution">
    <text evidence="2">The sequence shown here is derived from an EMBL/GenBank/DDBJ whole genome shotgun (WGS) entry which is preliminary data.</text>
</comment>
<accession>A0A942YU15</accession>
<dbReference type="RefSeq" id="WP_213117232.1">
    <property type="nucleotide sequence ID" value="NZ_JAGYPF010000002.1"/>
</dbReference>
<dbReference type="AlphaFoldDB" id="A0A942YU15"/>
<proteinExistence type="predicted"/>
<gene>
    <name evidence="2" type="ORF">KHA99_09590</name>
</gene>
<feature type="compositionally biased region" description="Basic and acidic residues" evidence="1">
    <location>
        <begin position="35"/>
        <end position="44"/>
    </location>
</feature>
<evidence type="ECO:0000256" key="1">
    <source>
        <dbReference type="SAM" id="MobiDB-lite"/>
    </source>
</evidence>
<sequence>MRIGEQKTFIYFPSYGFIKVSTAESQSKQSPRMSRQVEQEERRSLQQLSKNGMSDASIREMFEKAYPGHTVVQNGNEWTMIPNENLNKEKFKD</sequence>
<protein>
    <submittedName>
        <fullName evidence="2">Uncharacterized protein</fullName>
    </submittedName>
</protein>
<evidence type="ECO:0000313" key="2">
    <source>
        <dbReference type="EMBL" id="MBS4212699.1"/>
    </source>
</evidence>
<feature type="region of interest" description="Disordered" evidence="1">
    <location>
        <begin position="22"/>
        <end position="54"/>
    </location>
</feature>
<evidence type="ECO:0000313" key="3">
    <source>
        <dbReference type="Proteomes" id="UP000679749"/>
    </source>
</evidence>
<feature type="compositionally biased region" description="Polar residues" evidence="1">
    <location>
        <begin position="45"/>
        <end position="54"/>
    </location>
</feature>
<organism evidence="2 3">
    <name type="scientific">Neobacillus rhizophilus</name>
    <dbReference type="NCBI Taxonomy" id="2833579"/>
    <lineage>
        <taxon>Bacteria</taxon>
        <taxon>Bacillati</taxon>
        <taxon>Bacillota</taxon>
        <taxon>Bacilli</taxon>
        <taxon>Bacillales</taxon>
        <taxon>Bacillaceae</taxon>
        <taxon>Neobacillus</taxon>
    </lineage>
</organism>
<feature type="compositionally biased region" description="Polar residues" evidence="1">
    <location>
        <begin position="22"/>
        <end position="33"/>
    </location>
</feature>
<dbReference type="Proteomes" id="UP000679749">
    <property type="component" value="Unassembled WGS sequence"/>
</dbReference>
<name>A0A942YU15_9BACI</name>
<keyword evidence="3" id="KW-1185">Reference proteome</keyword>
<reference evidence="2" key="1">
    <citation type="submission" date="2021-05" db="EMBL/GenBank/DDBJ databases">
        <title>Novel Bacillus species.</title>
        <authorList>
            <person name="Liu G."/>
        </authorList>
    </citation>
    <scope>NUCLEOTIDE SEQUENCE</scope>
    <source>
        <strain evidence="2">FJAT-49825</strain>
    </source>
</reference>
<dbReference type="EMBL" id="JAGYPF010000002">
    <property type="protein sequence ID" value="MBS4212699.1"/>
    <property type="molecule type" value="Genomic_DNA"/>
</dbReference>